<keyword evidence="14" id="KW-1185">Reference proteome</keyword>
<evidence type="ECO:0000256" key="5">
    <source>
        <dbReference type="ARBA" id="ARBA00022679"/>
    </source>
</evidence>
<dbReference type="PANTHER" id="PTHR10050:SF46">
    <property type="entry name" value="PROTEIN O-MANNOSYL-TRANSFERASE 2"/>
    <property type="match status" value="1"/>
</dbReference>
<comment type="caution">
    <text evidence="13">The sequence shown here is derived from an EMBL/GenBank/DDBJ whole genome shotgun (WGS) entry which is preliminary data.</text>
</comment>
<evidence type="ECO:0000313" key="13">
    <source>
        <dbReference type="EMBL" id="PJJ56901.1"/>
    </source>
</evidence>
<organism evidence="13 14">
    <name type="scientific">Mumia flava</name>
    <dbReference type="NCBI Taxonomy" id="1348852"/>
    <lineage>
        <taxon>Bacteria</taxon>
        <taxon>Bacillati</taxon>
        <taxon>Actinomycetota</taxon>
        <taxon>Actinomycetes</taxon>
        <taxon>Propionibacteriales</taxon>
        <taxon>Nocardioidaceae</taxon>
        <taxon>Mumia</taxon>
    </lineage>
</organism>
<evidence type="ECO:0000256" key="1">
    <source>
        <dbReference type="ARBA" id="ARBA00004127"/>
    </source>
</evidence>
<feature type="transmembrane region" description="Helical" evidence="10">
    <location>
        <begin position="184"/>
        <end position="204"/>
    </location>
</feature>
<comment type="subcellular location">
    <subcellularLocation>
        <location evidence="10">Cell membrane</location>
    </subcellularLocation>
    <subcellularLocation>
        <location evidence="1">Endomembrane system</location>
        <topology evidence="1">Multi-pass membrane protein</topology>
    </subcellularLocation>
</comment>
<feature type="transmembrane region" description="Helical" evidence="10">
    <location>
        <begin position="134"/>
        <end position="152"/>
    </location>
</feature>
<evidence type="ECO:0000256" key="3">
    <source>
        <dbReference type="ARBA" id="ARBA00007222"/>
    </source>
</evidence>
<sequence>MSATVTPERAALGRDRTGAALPTIAERFRPRIADAPRVVGWLAPLAVALLAFAARVWRLEYPSRLMFDETYYAKDAWSLLHFGYAQDWVENANSQVESGTVTGLWTGEPTQVVHPEVGKWMIAVGEHLFGMNAFGWRISAAVVGALTVLVLARMVRRMTGSTFLGCLAGLLLAVDGVHLVMSRIALLDVFLAFWLVCAMACVVADRDWGRVRLARAYPTSQDIAGFGPVRSLLLRPWRLAAGVCFGLAIGTKWGALYVLAAVGVTVWILDALDRRAIGVRRVWWRSMLSDGLPAFVSLVVVALVVYVLTWMGFLIHHDVFAARFGHGYGDEAPWGSYVDSPTGGLFGPVVDSLRSLWNYHQMVYAFHTGDYLAGKTHPYQSDPWGWLLLNRPVGVDVQNDLAASTAGCSATGDETCLRQVLILGNPAVWWGGAAALAASVWFWIRDRDWRYALLLVVVAAAWLPWFMYDDRPIFLFYATAFIPFTCAAIALVAGRLLRSSRDARTVVGRNAAPVALGVYVAAVAACFAFFFPIWTDMIIEHAEWLQRMWFSRWI</sequence>
<evidence type="ECO:0000256" key="2">
    <source>
        <dbReference type="ARBA" id="ARBA00004922"/>
    </source>
</evidence>
<dbReference type="GO" id="GO:0012505">
    <property type="term" value="C:endomembrane system"/>
    <property type="evidence" value="ECO:0007669"/>
    <property type="project" value="UniProtKB-SubCell"/>
</dbReference>
<dbReference type="UniPathway" id="UPA00378"/>
<evidence type="ECO:0000313" key="14">
    <source>
        <dbReference type="Proteomes" id="UP000230842"/>
    </source>
</evidence>
<feature type="transmembrane region" description="Helical" evidence="10">
    <location>
        <begin position="255"/>
        <end position="272"/>
    </location>
</feature>
<evidence type="ECO:0000256" key="7">
    <source>
        <dbReference type="ARBA" id="ARBA00022989"/>
    </source>
</evidence>
<evidence type="ECO:0000259" key="11">
    <source>
        <dbReference type="Pfam" id="PF02366"/>
    </source>
</evidence>
<dbReference type="Pfam" id="PF16192">
    <property type="entry name" value="PMT_4TMC"/>
    <property type="match status" value="1"/>
</dbReference>
<reference evidence="13 14" key="1">
    <citation type="submission" date="2017-11" db="EMBL/GenBank/DDBJ databases">
        <title>Genomic Encyclopedia of Archaeal and Bacterial Type Strains, Phase II (KMG-II): From Individual Species to Whole Genera.</title>
        <authorList>
            <person name="Goeker M."/>
        </authorList>
    </citation>
    <scope>NUCLEOTIDE SEQUENCE [LARGE SCALE GENOMIC DNA]</scope>
    <source>
        <strain evidence="13 14">DSM 27763</strain>
    </source>
</reference>
<evidence type="ECO:0000259" key="12">
    <source>
        <dbReference type="Pfam" id="PF16192"/>
    </source>
</evidence>
<feature type="domain" description="Protein O-mannosyl-transferase C-terminal four TM" evidence="12">
    <location>
        <begin position="354"/>
        <end position="553"/>
    </location>
</feature>
<dbReference type="RefSeq" id="WP_039342956.1">
    <property type="nucleotide sequence ID" value="NZ_PGEZ01000001.1"/>
</dbReference>
<dbReference type="InterPro" id="IPR032421">
    <property type="entry name" value="PMT_4TMC"/>
</dbReference>
<dbReference type="GO" id="GO:0005886">
    <property type="term" value="C:plasma membrane"/>
    <property type="evidence" value="ECO:0007669"/>
    <property type="project" value="UniProtKB-SubCell"/>
</dbReference>
<dbReference type="EMBL" id="PGEZ01000001">
    <property type="protein sequence ID" value="PJJ56901.1"/>
    <property type="molecule type" value="Genomic_DNA"/>
</dbReference>
<dbReference type="Pfam" id="PF02366">
    <property type="entry name" value="PMT"/>
    <property type="match status" value="1"/>
</dbReference>
<feature type="transmembrane region" description="Helical" evidence="10">
    <location>
        <begin position="292"/>
        <end position="315"/>
    </location>
</feature>
<keyword evidence="7 10" id="KW-1133">Transmembrane helix</keyword>
<dbReference type="AlphaFoldDB" id="A0A0B2BML1"/>
<dbReference type="Proteomes" id="UP000230842">
    <property type="component" value="Unassembled WGS sequence"/>
</dbReference>
<keyword evidence="5 10" id="KW-0808">Transferase</keyword>
<feature type="transmembrane region" description="Helical" evidence="10">
    <location>
        <begin position="38"/>
        <end position="57"/>
    </location>
</feature>
<keyword evidence="10" id="KW-1003">Cell membrane</keyword>
<keyword evidence="8 10" id="KW-0472">Membrane</keyword>
<dbReference type="PANTHER" id="PTHR10050">
    <property type="entry name" value="DOLICHYL-PHOSPHATE-MANNOSE--PROTEIN MANNOSYLTRANSFERASE"/>
    <property type="match status" value="1"/>
</dbReference>
<evidence type="ECO:0000256" key="8">
    <source>
        <dbReference type="ARBA" id="ARBA00023136"/>
    </source>
</evidence>
<feature type="domain" description="ArnT-like N-terminal" evidence="11">
    <location>
        <begin position="47"/>
        <end position="276"/>
    </location>
</feature>
<keyword evidence="6 10" id="KW-0812">Transmembrane</keyword>
<feature type="transmembrane region" description="Helical" evidence="10">
    <location>
        <begin position="514"/>
        <end position="534"/>
    </location>
</feature>
<evidence type="ECO:0000256" key="9">
    <source>
        <dbReference type="ARBA" id="ARBA00093617"/>
    </source>
</evidence>
<comment type="pathway">
    <text evidence="2 10">Protein modification; protein glycosylation.</text>
</comment>
<comment type="function">
    <text evidence="10">Protein O-mannosyltransferase that catalyzes the transfer of a single mannose residue from a polyprenol phospho-mannosyl lipidic donor to the hydroxyl group of selected serine and threonine residues in acceptor proteins.</text>
</comment>
<feature type="transmembrane region" description="Helical" evidence="10">
    <location>
        <begin position="159"/>
        <end position="178"/>
    </location>
</feature>
<dbReference type="GO" id="GO:0004169">
    <property type="term" value="F:dolichyl-phosphate-mannose-protein mannosyltransferase activity"/>
    <property type="evidence" value="ECO:0007669"/>
    <property type="project" value="UniProtKB-UniRule"/>
</dbReference>
<dbReference type="InterPro" id="IPR027005">
    <property type="entry name" value="PMT-like"/>
</dbReference>
<accession>A0A0B2BML1</accession>
<feature type="transmembrane region" description="Helical" evidence="10">
    <location>
        <begin position="427"/>
        <end position="444"/>
    </location>
</feature>
<evidence type="ECO:0000256" key="6">
    <source>
        <dbReference type="ARBA" id="ARBA00022692"/>
    </source>
</evidence>
<name>A0A0B2BML1_9ACTN</name>
<gene>
    <name evidence="13" type="ORF">CLV56_1116</name>
</gene>
<protein>
    <recommendedName>
        <fullName evidence="9 10">Polyprenol-phosphate-mannose--protein mannosyltransferase</fullName>
        <ecNumber evidence="10">2.4.1.-</ecNumber>
    </recommendedName>
</protein>
<dbReference type="InterPro" id="IPR003342">
    <property type="entry name" value="ArnT-like_N"/>
</dbReference>
<proteinExistence type="inferred from homology"/>
<comment type="similarity">
    <text evidence="3 10">Belongs to the glycosyltransferase 39 family.</text>
</comment>
<feature type="transmembrane region" description="Helical" evidence="10">
    <location>
        <begin position="474"/>
        <end position="493"/>
    </location>
</feature>
<dbReference type="EC" id="2.4.1.-" evidence="10"/>
<evidence type="ECO:0000256" key="4">
    <source>
        <dbReference type="ARBA" id="ARBA00022676"/>
    </source>
</evidence>
<keyword evidence="4 10" id="KW-0328">Glycosyltransferase</keyword>
<evidence type="ECO:0000256" key="10">
    <source>
        <dbReference type="RuleBase" id="RU367007"/>
    </source>
</evidence>
<feature type="transmembrane region" description="Helical" evidence="10">
    <location>
        <begin position="451"/>
        <end position="468"/>
    </location>
</feature>